<evidence type="ECO:0000313" key="1">
    <source>
        <dbReference type="EMBL" id="GAA2172314.1"/>
    </source>
</evidence>
<organism evidence="1 2">
    <name type="scientific">Agrococcus versicolor</name>
    <dbReference type="NCBI Taxonomy" id="501482"/>
    <lineage>
        <taxon>Bacteria</taxon>
        <taxon>Bacillati</taxon>
        <taxon>Actinomycetota</taxon>
        <taxon>Actinomycetes</taxon>
        <taxon>Micrococcales</taxon>
        <taxon>Microbacteriaceae</taxon>
        <taxon>Agrococcus</taxon>
    </lineage>
</organism>
<gene>
    <name evidence="1" type="ORF">GCM10009846_09760</name>
</gene>
<proteinExistence type="predicted"/>
<keyword evidence="2" id="KW-1185">Reference proteome</keyword>
<protein>
    <submittedName>
        <fullName evidence="1">Uncharacterized protein</fullName>
    </submittedName>
</protein>
<sequence length="737" mass="80466">MTTERSDVSELWFVVPGDITSAFDDLRSYQDFRDRVVENDRVRSRYFAVASDGEWRELVALRSDANVIEVDPARLRALATSAVHQIFRDTAAVSRASAGTHFAHPGGAHTEYFIRASQVFARAQHALFAAAVVIATCPRGGPATWWADTAGILPLLYAVRELRQRLEQSTDEISIDSFGGWDGISGLRTNPGLDVVFISSTTSGGLARELIRDRRSDAARTLNVFVISQTSLKADSGSVLFDLTDRDELPVRSIRNTAVAPFLTFRPGAGGRCDFCERGSGVIELEGDAFFPRTSEMELRVLKLTDRPREAGATSRRFRGEEYFEDLAGSGAIQPAALGKTYDTELSIRHLVDSNHLASLERLREIGAQANEGFGATAVLALPDDSSRALAEVVARHTLPEGSRRSGDLWLSPGCAGESPQDLLSTDRVLLCAGVLSSGRMLHVKNRELRRLAGFEWRFVVGALHPESPQARDILGRTLGVQSSASTSRLSVGWQVTREPRILGSDDSWSVELGLLSEAAELCNPVTDLDLLESLGDRRVDIQARHADSMFAGSRGGSIVDVGPMFALWPFDWNSDRRFGTDLKPSQAEIHATVAHLMAESRLGSGDGTSRAPASFRLHGFALHPAVFDRFNDPMIQASILRGARAGELDFRSSAIASRAMVSLLEHVLRHARDPGGDAAYEFLLSATAGVSHRTVGLRLSDGTLRGLLGRLERDGETSKWPPLMLAMLRLLQQRLT</sequence>
<name>A0ABN3AMG0_9MICO</name>
<evidence type="ECO:0000313" key="2">
    <source>
        <dbReference type="Proteomes" id="UP001501599"/>
    </source>
</evidence>
<dbReference type="Proteomes" id="UP001501599">
    <property type="component" value="Unassembled WGS sequence"/>
</dbReference>
<accession>A0ABN3AMG0</accession>
<reference evidence="1 2" key="1">
    <citation type="journal article" date="2019" name="Int. J. Syst. Evol. Microbiol.">
        <title>The Global Catalogue of Microorganisms (GCM) 10K type strain sequencing project: providing services to taxonomists for standard genome sequencing and annotation.</title>
        <authorList>
            <consortium name="The Broad Institute Genomics Platform"/>
            <consortium name="The Broad Institute Genome Sequencing Center for Infectious Disease"/>
            <person name="Wu L."/>
            <person name="Ma J."/>
        </authorList>
    </citation>
    <scope>NUCLEOTIDE SEQUENCE [LARGE SCALE GENOMIC DNA]</scope>
    <source>
        <strain evidence="1 2">JCM 16026</strain>
    </source>
</reference>
<dbReference type="EMBL" id="BAAAQT010000005">
    <property type="protein sequence ID" value="GAA2172314.1"/>
    <property type="molecule type" value="Genomic_DNA"/>
</dbReference>
<comment type="caution">
    <text evidence="1">The sequence shown here is derived from an EMBL/GenBank/DDBJ whole genome shotgun (WGS) entry which is preliminary data.</text>
</comment>